<dbReference type="InterPro" id="IPR026898">
    <property type="entry name" value="PrsW"/>
</dbReference>
<feature type="transmembrane region" description="Helical" evidence="1">
    <location>
        <begin position="6"/>
        <end position="23"/>
    </location>
</feature>
<dbReference type="RefSeq" id="WP_183007767.1">
    <property type="nucleotide sequence ID" value="NZ_JABEQP010000001.1"/>
</dbReference>
<feature type="transmembrane region" description="Helical" evidence="1">
    <location>
        <begin position="247"/>
        <end position="268"/>
    </location>
</feature>
<dbReference type="GO" id="GO:0006508">
    <property type="term" value="P:proteolysis"/>
    <property type="evidence" value="ECO:0007669"/>
    <property type="project" value="UniProtKB-KW"/>
</dbReference>
<evidence type="ECO:0000313" key="2">
    <source>
        <dbReference type="EMBL" id="MBB2196023.1"/>
    </source>
</evidence>
<comment type="caution">
    <text evidence="2">The sequence shown here is derived from an EMBL/GenBank/DDBJ whole genome shotgun (WGS) entry which is preliminary data.</text>
</comment>
<dbReference type="GO" id="GO:0008237">
    <property type="term" value="F:metallopeptidase activity"/>
    <property type="evidence" value="ECO:0007669"/>
    <property type="project" value="UniProtKB-KW"/>
</dbReference>
<keyword evidence="1" id="KW-0812">Transmembrane</keyword>
<dbReference type="Pfam" id="PF13367">
    <property type="entry name" value="PrsW-protease"/>
    <property type="match status" value="1"/>
</dbReference>
<gene>
    <name evidence="2" type="ORF">HLH44_00855</name>
</gene>
<feature type="transmembrane region" description="Helical" evidence="1">
    <location>
        <begin position="102"/>
        <end position="123"/>
    </location>
</feature>
<dbReference type="Proteomes" id="UP000530320">
    <property type="component" value="Unassembled WGS sequence"/>
</dbReference>
<accession>A0A7W4JWH0</accession>
<keyword evidence="2" id="KW-0645">Protease</keyword>
<feature type="transmembrane region" description="Helical" evidence="1">
    <location>
        <begin position="35"/>
        <end position="56"/>
    </location>
</feature>
<reference evidence="2 3" key="1">
    <citation type="submission" date="2020-04" db="EMBL/GenBank/DDBJ databases">
        <title>Description of novel Gluconacetobacter.</title>
        <authorList>
            <person name="Sombolestani A."/>
        </authorList>
    </citation>
    <scope>NUCLEOTIDE SEQUENCE [LARGE SCALE GENOMIC DNA]</scope>
    <source>
        <strain evidence="2 3">LMG 22058</strain>
    </source>
</reference>
<feature type="transmembrane region" description="Helical" evidence="1">
    <location>
        <begin position="166"/>
        <end position="184"/>
    </location>
</feature>
<keyword evidence="2" id="KW-0482">Metalloprotease</keyword>
<feature type="transmembrane region" description="Helical" evidence="1">
    <location>
        <begin position="222"/>
        <end position="241"/>
    </location>
</feature>
<keyword evidence="2" id="KW-0378">Hydrolase</keyword>
<organism evidence="2 3">
    <name type="scientific">Gluconacetobacter dulcium</name>
    <dbReference type="NCBI Taxonomy" id="2729096"/>
    <lineage>
        <taxon>Bacteria</taxon>
        <taxon>Pseudomonadati</taxon>
        <taxon>Pseudomonadota</taxon>
        <taxon>Alphaproteobacteria</taxon>
        <taxon>Acetobacterales</taxon>
        <taxon>Acetobacteraceae</taxon>
        <taxon>Gluconacetobacter</taxon>
    </lineage>
</organism>
<name>A0A7W4JWH0_9PROT</name>
<dbReference type="EMBL" id="JABEQP010000001">
    <property type="protein sequence ID" value="MBB2196023.1"/>
    <property type="molecule type" value="Genomic_DNA"/>
</dbReference>
<dbReference type="AlphaFoldDB" id="A0A7W4JWH0"/>
<evidence type="ECO:0000256" key="1">
    <source>
        <dbReference type="SAM" id="Phobius"/>
    </source>
</evidence>
<keyword evidence="1" id="KW-0472">Membrane</keyword>
<feature type="transmembrane region" description="Helical" evidence="1">
    <location>
        <begin position="190"/>
        <end position="210"/>
    </location>
</feature>
<feature type="transmembrane region" description="Helical" evidence="1">
    <location>
        <begin position="143"/>
        <end position="159"/>
    </location>
</feature>
<feature type="transmembrane region" description="Helical" evidence="1">
    <location>
        <begin position="68"/>
        <end position="90"/>
    </location>
</feature>
<sequence length="279" mass="32084">MKIYEIFFVCFSFGVTPIIFLRMCTNLKYKSDDIFFATIFSIFIFILSSPIEHAVLHIKKITFYENQSLFYLLITSFAIGTIEEFTKLFFSIQLSKTRKINILTAAILIGCITGDFESLLYNIGTFNKNSLSSILNLCVFRPFLHSAFTVLTVALYIRISNKRQGASLISATCVGILHGIYNIFTSCENGNIFLLSAIESLFLIIMLFIIINDNQNNKKIYFFDKLFFVYFVILSLISSYLPPDPHMRILSMVPVSSYSIFLLFKYFIRSTPMYIAADR</sequence>
<keyword evidence="1" id="KW-1133">Transmembrane helix</keyword>
<protein>
    <submittedName>
        <fullName evidence="2">PrsW family intramembrane metalloprotease</fullName>
    </submittedName>
</protein>
<proteinExistence type="predicted"/>
<evidence type="ECO:0000313" key="3">
    <source>
        <dbReference type="Proteomes" id="UP000530320"/>
    </source>
</evidence>